<dbReference type="Gene3D" id="1.10.3470.10">
    <property type="entry name" value="ABC transporter involved in vitamin B12 uptake, BtuC"/>
    <property type="match status" value="1"/>
</dbReference>
<comment type="caution">
    <text evidence="10">The sequence shown here is derived from an EMBL/GenBank/DDBJ whole genome shotgun (WGS) entry which is preliminary data.</text>
</comment>
<feature type="compositionally biased region" description="Basic and acidic residues" evidence="8">
    <location>
        <begin position="1"/>
        <end position="18"/>
    </location>
</feature>
<evidence type="ECO:0000313" key="10">
    <source>
        <dbReference type="EMBL" id="MDQ0165143.1"/>
    </source>
</evidence>
<dbReference type="InterPro" id="IPR000522">
    <property type="entry name" value="ABC_transptr_permease_BtuC"/>
</dbReference>
<evidence type="ECO:0000256" key="6">
    <source>
        <dbReference type="ARBA" id="ARBA00022989"/>
    </source>
</evidence>
<organism evidence="10 11">
    <name type="scientific">Caldalkalibacillus horti</name>
    <dbReference type="NCBI Taxonomy" id="77523"/>
    <lineage>
        <taxon>Bacteria</taxon>
        <taxon>Bacillati</taxon>
        <taxon>Bacillota</taxon>
        <taxon>Bacilli</taxon>
        <taxon>Bacillales</taxon>
        <taxon>Bacillaceae</taxon>
        <taxon>Caldalkalibacillus</taxon>
    </lineage>
</organism>
<dbReference type="PANTHER" id="PTHR30472:SF65">
    <property type="entry name" value="SIDEROPHORE TRANSPORT SYSTEM PERMEASE PROTEIN YFIZ-RELATED"/>
    <property type="match status" value="1"/>
</dbReference>
<evidence type="ECO:0000256" key="7">
    <source>
        <dbReference type="ARBA" id="ARBA00023136"/>
    </source>
</evidence>
<keyword evidence="11" id="KW-1185">Reference proteome</keyword>
<keyword evidence="6 9" id="KW-1133">Transmembrane helix</keyword>
<dbReference type="EMBL" id="JAUSTY010000003">
    <property type="protein sequence ID" value="MDQ0165143.1"/>
    <property type="molecule type" value="Genomic_DNA"/>
</dbReference>
<feature type="transmembrane region" description="Helical" evidence="9">
    <location>
        <begin position="251"/>
        <end position="272"/>
    </location>
</feature>
<feature type="compositionally biased region" description="Polar residues" evidence="8">
    <location>
        <begin position="19"/>
        <end position="29"/>
    </location>
</feature>
<accession>A0ABT9VVW8</accession>
<comment type="similarity">
    <text evidence="2">Belongs to the binding-protein-dependent transport system permease family. FecCD subfamily.</text>
</comment>
<evidence type="ECO:0000313" key="11">
    <source>
        <dbReference type="Proteomes" id="UP001235840"/>
    </source>
</evidence>
<evidence type="ECO:0000256" key="5">
    <source>
        <dbReference type="ARBA" id="ARBA00022692"/>
    </source>
</evidence>
<feature type="transmembrane region" description="Helical" evidence="9">
    <location>
        <begin position="151"/>
        <end position="172"/>
    </location>
</feature>
<feature type="transmembrane region" description="Helical" evidence="9">
    <location>
        <begin position="367"/>
        <end position="385"/>
    </location>
</feature>
<feature type="transmembrane region" description="Helical" evidence="9">
    <location>
        <begin position="339"/>
        <end position="361"/>
    </location>
</feature>
<keyword evidence="3" id="KW-0813">Transport</keyword>
<keyword evidence="7 9" id="KW-0472">Membrane</keyword>
<proteinExistence type="inferred from homology"/>
<dbReference type="SUPFAM" id="SSF81345">
    <property type="entry name" value="ABC transporter involved in vitamin B12 uptake, BtuC"/>
    <property type="match status" value="1"/>
</dbReference>
<dbReference type="Pfam" id="PF01032">
    <property type="entry name" value="FecCD"/>
    <property type="match status" value="1"/>
</dbReference>
<evidence type="ECO:0000256" key="8">
    <source>
        <dbReference type="SAM" id="MobiDB-lite"/>
    </source>
</evidence>
<dbReference type="PANTHER" id="PTHR30472">
    <property type="entry name" value="FERRIC ENTEROBACTIN TRANSPORT SYSTEM PERMEASE PROTEIN"/>
    <property type="match status" value="1"/>
</dbReference>
<evidence type="ECO:0000256" key="4">
    <source>
        <dbReference type="ARBA" id="ARBA00022475"/>
    </source>
</evidence>
<dbReference type="Proteomes" id="UP001235840">
    <property type="component" value="Unassembled WGS sequence"/>
</dbReference>
<sequence length="392" mass="41791">MLNEKQGPDRMNETDRVNQADQGSQVSQGDRTDKENEKGRVDTLEKGEKEYTRQLEQKDSLAKILGKSFGMLGALIVVALLFLASLAYGYTDTNIGTVIQAYMSYDGSSEQTVIRTLRMPRAILALLVGSCLAISGALMQALTRNPMASPGILGINAGASLSVVIGMTVFSVHSLQGFMWFAFFGAFASAIAVYVLGSMGREGLTPLKLTMAGVVLASLFSSLTTGALILNENRLENVLFWLAGSVEGRKIEVVLPVLPFILIGMLIAFLMGGKINALLVGEDVAKGLGQKTWMVKTFGVLVVVLLSGSAVSMAGPIGFIGLIVPHMVRGLVGIDHRWVLPYCAIFGAALLLAADIAARFILFPKEVPVGVATAVVGVPFFIYLARRGVMKG</sequence>
<feature type="transmembrane region" description="Helical" evidence="9">
    <location>
        <begin position="178"/>
        <end position="197"/>
    </location>
</feature>
<comment type="subcellular location">
    <subcellularLocation>
        <location evidence="1">Cell membrane</location>
        <topology evidence="1">Multi-pass membrane protein</topology>
    </subcellularLocation>
</comment>
<gene>
    <name evidence="10" type="ORF">J2S11_001043</name>
</gene>
<evidence type="ECO:0000256" key="9">
    <source>
        <dbReference type="SAM" id="Phobius"/>
    </source>
</evidence>
<feature type="transmembrane region" description="Helical" evidence="9">
    <location>
        <begin position="122"/>
        <end position="139"/>
    </location>
</feature>
<evidence type="ECO:0000256" key="3">
    <source>
        <dbReference type="ARBA" id="ARBA00022448"/>
    </source>
</evidence>
<reference evidence="10 11" key="1">
    <citation type="submission" date="2023-07" db="EMBL/GenBank/DDBJ databases">
        <title>Genomic Encyclopedia of Type Strains, Phase IV (KMG-IV): sequencing the most valuable type-strain genomes for metagenomic binning, comparative biology and taxonomic classification.</title>
        <authorList>
            <person name="Goeker M."/>
        </authorList>
    </citation>
    <scope>NUCLEOTIDE SEQUENCE [LARGE SCALE GENOMIC DNA]</scope>
    <source>
        <strain evidence="10 11">DSM 12751</strain>
    </source>
</reference>
<keyword evidence="5 9" id="KW-0812">Transmembrane</keyword>
<evidence type="ECO:0000256" key="1">
    <source>
        <dbReference type="ARBA" id="ARBA00004651"/>
    </source>
</evidence>
<dbReference type="CDD" id="cd06550">
    <property type="entry name" value="TM_ABC_iron-siderophores_like"/>
    <property type="match status" value="1"/>
</dbReference>
<evidence type="ECO:0000256" key="2">
    <source>
        <dbReference type="ARBA" id="ARBA00007935"/>
    </source>
</evidence>
<feature type="region of interest" description="Disordered" evidence="8">
    <location>
        <begin position="1"/>
        <end position="49"/>
    </location>
</feature>
<name>A0ABT9VVW8_9BACI</name>
<dbReference type="InterPro" id="IPR037294">
    <property type="entry name" value="ABC_BtuC-like"/>
</dbReference>
<feature type="transmembrane region" description="Helical" evidence="9">
    <location>
        <begin position="69"/>
        <end position="90"/>
    </location>
</feature>
<feature type="transmembrane region" description="Helical" evidence="9">
    <location>
        <begin position="209"/>
        <end position="231"/>
    </location>
</feature>
<protein>
    <submittedName>
        <fullName evidence="10">Iron complex transport system permease protein</fullName>
    </submittedName>
</protein>
<feature type="compositionally biased region" description="Basic and acidic residues" evidence="8">
    <location>
        <begin position="30"/>
        <end position="49"/>
    </location>
</feature>
<keyword evidence="4" id="KW-1003">Cell membrane</keyword>